<dbReference type="PANTHER" id="PTHR15020:SF50">
    <property type="entry name" value="UPF0659 PROTEIN YMR090W"/>
    <property type="match status" value="1"/>
</dbReference>
<dbReference type="EMBL" id="KN824277">
    <property type="protein sequence ID" value="KIM34039.1"/>
    <property type="molecule type" value="Genomic_DNA"/>
</dbReference>
<reference evidence="3" key="2">
    <citation type="submission" date="2015-01" db="EMBL/GenBank/DDBJ databases">
        <title>Evolutionary Origins and Diversification of the Mycorrhizal Mutualists.</title>
        <authorList>
            <consortium name="DOE Joint Genome Institute"/>
            <consortium name="Mycorrhizal Genomics Consortium"/>
            <person name="Kohler A."/>
            <person name="Kuo A."/>
            <person name="Nagy L.G."/>
            <person name="Floudas D."/>
            <person name="Copeland A."/>
            <person name="Barry K.W."/>
            <person name="Cichocki N."/>
            <person name="Veneault-Fourrey C."/>
            <person name="LaButti K."/>
            <person name="Lindquist E.A."/>
            <person name="Lipzen A."/>
            <person name="Lundell T."/>
            <person name="Morin E."/>
            <person name="Murat C."/>
            <person name="Riley R."/>
            <person name="Ohm R."/>
            <person name="Sun H."/>
            <person name="Tunlid A."/>
            <person name="Henrissat B."/>
            <person name="Grigoriev I.V."/>
            <person name="Hibbett D.S."/>
            <person name="Martin F."/>
        </authorList>
    </citation>
    <scope>NUCLEOTIDE SEQUENCE [LARGE SCALE GENOMIC DNA]</scope>
    <source>
        <strain evidence="3">MAFF 305830</strain>
    </source>
</reference>
<keyword evidence="3" id="KW-1185">Reference proteome</keyword>
<protein>
    <recommendedName>
        <fullName evidence="1">NAD(P)-binding domain-containing protein</fullName>
    </recommendedName>
</protein>
<gene>
    <name evidence="2" type="ORF">M408DRAFT_59564</name>
</gene>
<dbReference type="Proteomes" id="UP000054097">
    <property type="component" value="Unassembled WGS sequence"/>
</dbReference>
<name>A0A0C3BPL7_SERVB</name>
<dbReference type="OrthoDB" id="63935at2759"/>
<dbReference type="Gene3D" id="3.40.50.720">
    <property type="entry name" value="NAD(P)-binding Rossmann-like Domain"/>
    <property type="match status" value="1"/>
</dbReference>
<evidence type="ECO:0000259" key="1">
    <source>
        <dbReference type="Pfam" id="PF13460"/>
    </source>
</evidence>
<feature type="domain" description="NAD(P)-binding" evidence="1">
    <location>
        <begin position="11"/>
        <end position="171"/>
    </location>
</feature>
<proteinExistence type="predicted"/>
<dbReference type="Pfam" id="PF13460">
    <property type="entry name" value="NAD_binding_10"/>
    <property type="match status" value="1"/>
</dbReference>
<accession>A0A0C3BPL7</accession>
<sequence>MKIFAIGAGKNIGYFSALHFLSSGHKVVFFLRSPGAFDNDATIQPYLKSGQASIVKGDALDKQAVENAWNAANKDSNVDLVLFTVGGTPVFKPTQGLVISPMDLTTRSLSNVLQSIASTRTQDSMPRMIVITSTGVTKASHDNLPFGFKWFYSYALHSPHVDKLGMERLLQYAMGKKWEEEVEPSEEVLPAGWQQHYPPSGWLPNIVIVRPAFLTDGESKATYKASTDEFASYIISRKDVAHFIGTRILPEWSTWSNKIVNIGN</sequence>
<organism evidence="2 3">
    <name type="scientific">Serendipita vermifera MAFF 305830</name>
    <dbReference type="NCBI Taxonomy" id="933852"/>
    <lineage>
        <taxon>Eukaryota</taxon>
        <taxon>Fungi</taxon>
        <taxon>Dikarya</taxon>
        <taxon>Basidiomycota</taxon>
        <taxon>Agaricomycotina</taxon>
        <taxon>Agaricomycetes</taxon>
        <taxon>Sebacinales</taxon>
        <taxon>Serendipitaceae</taxon>
        <taxon>Serendipita</taxon>
    </lineage>
</organism>
<evidence type="ECO:0000313" key="2">
    <source>
        <dbReference type="EMBL" id="KIM34039.1"/>
    </source>
</evidence>
<dbReference type="AlphaFoldDB" id="A0A0C3BPL7"/>
<reference evidence="2 3" key="1">
    <citation type="submission" date="2014-04" db="EMBL/GenBank/DDBJ databases">
        <authorList>
            <consortium name="DOE Joint Genome Institute"/>
            <person name="Kuo A."/>
            <person name="Zuccaro A."/>
            <person name="Kohler A."/>
            <person name="Nagy L.G."/>
            <person name="Floudas D."/>
            <person name="Copeland A."/>
            <person name="Barry K.W."/>
            <person name="Cichocki N."/>
            <person name="Veneault-Fourrey C."/>
            <person name="LaButti K."/>
            <person name="Lindquist E.A."/>
            <person name="Lipzen A."/>
            <person name="Lundell T."/>
            <person name="Morin E."/>
            <person name="Murat C."/>
            <person name="Sun H."/>
            <person name="Tunlid A."/>
            <person name="Henrissat B."/>
            <person name="Grigoriev I.V."/>
            <person name="Hibbett D.S."/>
            <person name="Martin F."/>
            <person name="Nordberg H.P."/>
            <person name="Cantor M.N."/>
            <person name="Hua S.X."/>
        </authorList>
    </citation>
    <scope>NUCLEOTIDE SEQUENCE [LARGE SCALE GENOMIC DNA]</scope>
    <source>
        <strain evidence="2 3">MAFF 305830</strain>
    </source>
</reference>
<dbReference type="STRING" id="933852.A0A0C3BPL7"/>
<dbReference type="InterPro" id="IPR036291">
    <property type="entry name" value="NAD(P)-bd_dom_sf"/>
</dbReference>
<dbReference type="HOGENOM" id="CLU_066707_1_0_1"/>
<dbReference type="InterPro" id="IPR016040">
    <property type="entry name" value="NAD(P)-bd_dom"/>
</dbReference>
<dbReference type="PANTHER" id="PTHR15020">
    <property type="entry name" value="FLAVIN REDUCTASE-RELATED"/>
    <property type="match status" value="1"/>
</dbReference>
<dbReference type="SUPFAM" id="SSF51735">
    <property type="entry name" value="NAD(P)-binding Rossmann-fold domains"/>
    <property type="match status" value="1"/>
</dbReference>
<evidence type="ECO:0000313" key="3">
    <source>
        <dbReference type="Proteomes" id="UP000054097"/>
    </source>
</evidence>